<dbReference type="Pfam" id="PF13302">
    <property type="entry name" value="Acetyltransf_3"/>
    <property type="match status" value="1"/>
</dbReference>
<evidence type="ECO:0000259" key="4">
    <source>
        <dbReference type="PROSITE" id="PS51186"/>
    </source>
</evidence>
<dbReference type="InterPro" id="IPR051531">
    <property type="entry name" value="N-acetyltransferase"/>
</dbReference>
<comment type="caution">
    <text evidence="5">The sequence shown here is derived from an EMBL/GenBank/DDBJ whole genome shotgun (WGS) entry which is preliminary data.</text>
</comment>
<evidence type="ECO:0000256" key="1">
    <source>
        <dbReference type="ARBA" id="ARBA00022679"/>
    </source>
</evidence>
<dbReference type="RefSeq" id="WP_344679010.1">
    <property type="nucleotide sequence ID" value="NZ_BAAAUX010000010.1"/>
</dbReference>
<gene>
    <name evidence="5" type="ORF">GCM10010470_17740</name>
</gene>
<accession>A0ABN3V8U8</accession>
<dbReference type="PROSITE" id="PS51186">
    <property type="entry name" value="GNAT"/>
    <property type="match status" value="1"/>
</dbReference>
<dbReference type="PANTHER" id="PTHR43792:SF8">
    <property type="entry name" value="[RIBOSOMAL PROTEIN US5]-ALANINE N-ACETYLTRANSFERASE"/>
    <property type="match status" value="1"/>
</dbReference>
<sequence length="223" mass="24800">MGEPSDVDAFQGFGRHPGWPARLGPLVTEAGAVVLRPPRLRDAAAWSRIRLRDRVYLQRWEPTSAGSWQERNSRLAWPAQWSALRGLGRRGQALPFTITVDGDLAGQLTVGNIVRGALRSGWIGYWVTQRLAGRGVATAAVALAVDHCFGPAGLHRLEATVRPENTASVRVLEKSMFRREGLFERYLDVAGDWRDHYVYGLTVEELPQGAVELLVREGRARRP</sequence>
<keyword evidence="6" id="KW-1185">Reference proteome</keyword>
<dbReference type="InterPro" id="IPR000182">
    <property type="entry name" value="GNAT_dom"/>
</dbReference>
<proteinExistence type="inferred from homology"/>
<dbReference type="PANTHER" id="PTHR43792">
    <property type="entry name" value="GNAT FAMILY, PUTATIVE (AFU_ORTHOLOGUE AFUA_3G00765)-RELATED-RELATED"/>
    <property type="match status" value="1"/>
</dbReference>
<feature type="domain" description="N-acetyltransferase" evidence="4">
    <location>
        <begin position="33"/>
        <end position="204"/>
    </location>
</feature>
<name>A0ABN3V8U8_9PSEU</name>
<dbReference type="Gene3D" id="3.40.630.30">
    <property type="match status" value="1"/>
</dbReference>
<dbReference type="Proteomes" id="UP001500979">
    <property type="component" value="Unassembled WGS sequence"/>
</dbReference>
<dbReference type="EMBL" id="BAAAUX010000010">
    <property type="protein sequence ID" value="GAA2784139.1"/>
    <property type="molecule type" value="Genomic_DNA"/>
</dbReference>
<evidence type="ECO:0000256" key="3">
    <source>
        <dbReference type="ARBA" id="ARBA00038502"/>
    </source>
</evidence>
<comment type="similarity">
    <text evidence="3">Belongs to the acetyltransferase family. RimJ subfamily.</text>
</comment>
<dbReference type="InterPro" id="IPR016181">
    <property type="entry name" value="Acyl_CoA_acyltransferase"/>
</dbReference>
<keyword evidence="1" id="KW-0808">Transferase</keyword>
<protein>
    <submittedName>
        <fullName evidence="5">GNAT family protein</fullName>
    </submittedName>
</protein>
<evidence type="ECO:0000256" key="2">
    <source>
        <dbReference type="ARBA" id="ARBA00023315"/>
    </source>
</evidence>
<evidence type="ECO:0000313" key="6">
    <source>
        <dbReference type="Proteomes" id="UP001500979"/>
    </source>
</evidence>
<keyword evidence="2" id="KW-0012">Acyltransferase</keyword>
<dbReference type="SUPFAM" id="SSF55729">
    <property type="entry name" value="Acyl-CoA N-acyltransferases (Nat)"/>
    <property type="match status" value="1"/>
</dbReference>
<organism evidence="5 6">
    <name type="scientific">Saccharopolyspora taberi</name>
    <dbReference type="NCBI Taxonomy" id="60895"/>
    <lineage>
        <taxon>Bacteria</taxon>
        <taxon>Bacillati</taxon>
        <taxon>Actinomycetota</taxon>
        <taxon>Actinomycetes</taxon>
        <taxon>Pseudonocardiales</taxon>
        <taxon>Pseudonocardiaceae</taxon>
        <taxon>Saccharopolyspora</taxon>
    </lineage>
</organism>
<reference evidence="5 6" key="1">
    <citation type="journal article" date="2019" name="Int. J. Syst. Evol. Microbiol.">
        <title>The Global Catalogue of Microorganisms (GCM) 10K type strain sequencing project: providing services to taxonomists for standard genome sequencing and annotation.</title>
        <authorList>
            <consortium name="The Broad Institute Genomics Platform"/>
            <consortium name="The Broad Institute Genome Sequencing Center for Infectious Disease"/>
            <person name="Wu L."/>
            <person name="Ma J."/>
        </authorList>
    </citation>
    <scope>NUCLEOTIDE SEQUENCE [LARGE SCALE GENOMIC DNA]</scope>
    <source>
        <strain evidence="5 6">JCM 9383</strain>
    </source>
</reference>
<evidence type="ECO:0000313" key="5">
    <source>
        <dbReference type="EMBL" id="GAA2784139.1"/>
    </source>
</evidence>